<reference evidence="1 2" key="1">
    <citation type="submission" date="2019-04" db="EMBL/GenBank/DDBJ databases">
        <title>Comparative genomics and transcriptomics to analyze fruiting body development in filamentous ascomycetes.</title>
        <authorList>
            <consortium name="DOE Joint Genome Institute"/>
            <person name="Lutkenhaus R."/>
            <person name="Traeger S."/>
            <person name="Breuer J."/>
            <person name="Kuo A."/>
            <person name="Lipzen A."/>
            <person name="Pangilinan J."/>
            <person name="Dilworth D."/>
            <person name="Sandor L."/>
            <person name="Poggeler S."/>
            <person name="Barry K."/>
            <person name="Grigoriev I.V."/>
            <person name="Nowrousian M."/>
        </authorList>
    </citation>
    <scope>NUCLEOTIDE SEQUENCE [LARGE SCALE GENOMIC DNA]</scope>
    <source>
        <strain evidence="1 2">CBS 389.68</strain>
    </source>
</reference>
<name>A0A4S2MNQ1_9PEZI</name>
<evidence type="ECO:0000313" key="2">
    <source>
        <dbReference type="Proteomes" id="UP000298138"/>
    </source>
</evidence>
<organism evidence="1 2">
    <name type="scientific">Ascodesmis nigricans</name>
    <dbReference type="NCBI Taxonomy" id="341454"/>
    <lineage>
        <taxon>Eukaryota</taxon>
        <taxon>Fungi</taxon>
        <taxon>Dikarya</taxon>
        <taxon>Ascomycota</taxon>
        <taxon>Pezizomycotina</taxon>
        <taxon>Pezizomycetes</taxon>
        <taxon>Pezizales</taxon>
        <taxon>Ascodesmidaceae</taxon>
        <taxon>Ascodesmis</taxon>
    </lineage>
</organism>
<accession>A0A4S2MNQ1</accession>
<keyword evidence="2" id="KW-1185">Reference proteome</keyword>
<sequence>MTSPDPVVPCSIIAPIMAKPDSGFQIAHFPPKEESPQYSITMIIPFILPHSRAADLCVSTPSRSGSWVSKELSQV</sequence>
<gene>
    <name evidence="1" type="ORF">EX30DRAFT_127153</name>
</gene>
<evidence type="ECO:0000313" key="1">
    <source>
        <dbReference type="EMBL" id="TGZ78796.1"/>
    </source>
</evidence>
<proteinExistence type="predicted"/>
<dbReference type="InParanoid" id="A0A4S2MNQ1"/>
<dbReference type="Proteomes" id="UP000298138">
    <property type="component" value="Unassembled WGS sequence"/>
</dbReference>
<dbReference type="AlphaFoldDB" id="A0A4S2MNQ1"/>
<dbReference type="EMBL" id="ML220137">
    <property type="protein sequence ID" value="TGZ78796.1"/>
    <property type="molecule type" value="Genomic_DNA"/>
</dbReference>
<protein>
    <submittedName>
        <fullName evidence="1">Uncharacterized protein</fullName>
    </submittedName>
</protein>